<dbReference type="EMBL" id="FUXX01000036">
    <property type="protein sequence ID" value="SKA66611.1"/>
    <property type="molecule type" value="Genomic_DNA"/>
</dbReference>
<gene>
    <name evidence="2" type="ORF">SAMN02745213_01847</name>
</gene>
<dbReference type="Gene3D" id="3.40.50.300">
    <property type="entry name" value="P-loop containing nucleotide triphosphate hydrolases"/>
    <property type="match status" value="1"/>
</dbReference>
<feature type="domain" description="AAA-ATPase-like" evidence="1">
    <location>
        <begin position="15"/>
        <end position="211"/>
    </location>
</feature>
<dbReference type="SUPFAM" id="SSF52540">
    <property type="entry name" value="P-loop containing nucleoside triphosphate hydrolases"/>
    <property type="match status" value="1"/>
</dbReference>
<dbReference type="InterPro" id="IPR027417">
    <property type="entry name" value="P-loop_NTPase"/>
</dbReference>
<dbReference type="Pfam" id="PF09820">
    <property type="entry name" value="AAA-ATPase_like"/>
    <property type="match status" value="1"/>
</dbReference>
<reference evidence="3" key="1">
    <citation type="submission" date="2017-02" db="EMBL/GenBank/DDBJ databases">
        <authorList>
            <person name="Varghese N."/>
            <person name="Submissions S."/>
        </authorList>
    </citation>
    <scope>NUCLEOTIDE SEQUENCE [LARGE SCALE GENOMIC DNA]</scope>
    <source>
        <strain evidence="3">DSM 3072</strain>
    </source>
</reference>
<dbReference type="PANTHER" id="PTHR34825">
    <property type="entry name" value="CONSERVED PROTEIN, WITH A WEAK D-GALACTARATE DEHYDRATASE/ALTRONATE HYDROLASE DOMAIN"/>
    <property type="match status" value="1"/>
</dbReference>
<sequence>MGMYLNPGNSGFLRITKKDYIDKTGLINVINGAIGTSDNLICISRPRRFGKSYAALMLCAYYDRSCDSHELFSKYDISKDPDYKTHLNHYHVISIDVSGFISEAKKKNLPLRDIPFTIDRAILSEVLVLYPDLRKSDNLNEVLLELVNNTGTQIVFIIDEWDSMIREAKEDDNAQDRYLNLLRGWFKNNNFTPKAVAAAYMTGILPIKKDGSQSAISDFREYTMLNPGPFAEYVGFTDSEVKVECQNKGQSFEKMKKWYDGYTVGSEHSVYNPYSVMQALQSGKFSSYWKKTSAAETLMTYIDMDLDGLQSDIVRLIADEKIVVNTDSFKNDVENFSCKDDVISLLVHLGYLSYEEVSASYDDEDDTVIGVAKIPNEEVRTEFDSILRKAKHHNLVKLVRKSDQLLQDSLNCNADAVAKAIQSVHDSEYAPNFYNNEQSLRYVVKMAYISCIDQYSKLEELPSGRGMADIAFIPNRLSALPAMIVELKWNKSSDGAIKQIKNKKYPKCLENYGGDIVLVGINYDEKTKVHSCNIERYSLT</sequence>
<proteinExistence type="predicted"/>
<keyword evidence="3" id="KW-1185">Reference proteome</keyword>
<dbReference type="PANTHER" id="PTHR34825:SF1">
    <property type="entry name" value="AAA-ATPASE-LIKE DOMAIN-CONTAINING PROTEIN"/>
    <property type="match status" value="1"/>
</dbReference>
<dbReference type="Proteomes" id="UP000242432">
    <property type="component" value="Unassembled WGS sequence"/>
</dbReference>
<evidence type="ECO:0000313" key="2">
    <source>
        <dbReference type="EMBL" id="SKA66611.1"/>
    </source>
</evidence>
<name>A0A1T4VQ43_9GAMM</name>
<dbReference type="InterPro" id="IPR018631">
    <property type="entry name" value="AAA-ATPase-like_dom"/>
</dbReference>
<dbReference type="RefSeq" id="WP_078929216.1">
    <property type="nucleotide sequence ID" value="NZ_FUXX01000036.1"/>
</dbReference>
<evidence type="ECO:0000259" key="1">
    <source>
        <dbReference type="Pfam" id="PF09820"/>
    </source>
</evidence>
<evidence type="ECO:0000313" key="3">
    <source>
        <dbReference type="Proteomes" id="UP000242432"/>
    </source>
</evidence>
<dbReference type="Pfam" id="PF08011">
    <property type="entry name" value="PDDEXK_9"/>
    <property type="match status" value="1"/>
</dbReference>
<dbReference type="AlphaFoldDB" id="A0A1T4VQ43"/>
<dbReference type="InterPro" id="IPR012547">
    <property type="entry name" value="PDDEXK_9"/>
</dbReference>
<protein>
    <submittedName>
        <fullName evidence="2">PD-(D/E)XK nuclease superfamily protein</fullName>
    </submittedName>
</protein>
<organism evidence="2 3">
    <name type="scientific">Succinivibrio dextrinosolvens DSM 3072</name>
    <dbReference type="NCBI Taxonomy" id="1123324"/>
    <lineage>
        <taxon>Bacteria</taxon>
        <taxon>Pseudomonadati</taxon>
        <taxon>Pseudomonadota</taxon>
        <taxon>Gammaproteobacteria</taxon>
        <taxon>Aeromonadales</taxon>
        <taxon>Succinivibrionaceae</taxon>
        <taxon>Succinivibrio</taxon>
    </lineage>
</organism>
<accession>A0A1T4VQ43</accession>